<dbReference type="Proteomes" id="UP000178107">
    <property type="component" value="Unassembled WGS sequence"/>
</dbReference>
<dbReference type="Gene3D" id="3.30.70.270">
    <property type="match status" value="1"/>
</dbReference>
<dbReference type="EMBL" id="MHVH01000005">
    <property type="protein sequence ID" value="OHA90320.1"/>
    <property type="molecule type" value="Genomic_DNA"/>
</dbReference>
<gene>
    <name evidence="3" type="ORF">A2838_01835</name>
</gene>
<dbReference type="FunFam" id="3.30.70.270:FF:000001">
    <property type="entry name" value="Diguanylate cyclase domain protein"/>
    <property type="match status" value="1"/>
</dbReference>
<dbReference type="AlphaFoldDB" id="A0A1G2SZ47"/>
<dbReference type="InterPro" id="IPR029787">
    <property type="entry name" value="Nucleotide_cyclase"/>
</dbReference>
<dbReference type="PANTHER" id="PTHR45138">
    <property type="entry name" value="REGULATORY COMPONENTS OF SENSORY TRANSDUCTION SYSTEM"/>
    <property type="match status" value="1"/>
</dbReference>
<dbReference type="CDD" id="cd01949">
    <property type="entry name" value="GGDEF"/>
    <property type="match status" value="1"/>
</dbReference>
<keyword evidence="1" id="KW-0175">Coiled coil</keyword>
<proteinExistence type="predicted"/>
<dbReference type="InterPro" id="IPR000160">
    <property type="entry name" value="GGDEF_dom"/>
</dbReference>
<dbReference type="GO" id="GO:0052621">
    <property type="term" value="F:diguanylate cyclase activity"/>
    <property type="evidence" value="ECO:0007669"/>
    <property type="project" value="TreeGrafter"/>
</dbReference>
<protein>
    <recommendedName>
        <fullName evidence="2">GGDEF domain-containing protein</fullName>
    </recommendedName>
</protein>
<evidence type="ECO:0000256" key="1">
    <source>
        <dbReference type="SAM" id="Coils"/>
    </source>
</evidence>
<evidence type="ECO:0000259" key="2">
    <source>
        <dbReference type="PROSITE" id="PS50887"/>
    </source>
</evidence>
<comment type="caution">
    <text evidence="3">The sequence shown here is derived from an EMBL/GenBank/DDBJ whole genome shotgun (WGS) entry which is preliminary data.</text>
</comment>
<dbReference type="PANTHER" id="PTHR45138:SF9">
    <property type="entry name" value="DIGUANYLATE CYCLASE DGCM-RELATED"/>
    <property type="match status" value="1"/>
</dbReference>
<evidence type="ECO:0000313" key="3">
    <source>
        <dbReference type="EMBL" id="OHA90320.1"/>
    </source>
</evidence>
<feature type="coiled-coil region" evidence="1">
    <location>
        <begin position="3"/>
        <end position="30"/>
    </location>
</feature>
<name>A0A1G2SZ47_9BACT</name>
<dbReference type="InterPro" id="IPR050469">
    <property type="entry name" value="Diguanylate_Cyclase"/>
</dbReference>
<dbReference type="Pfam" id="PF00990">
    <property type="entry name" value="GGDEF"/>
    <property type="match status" value="1"/>
</dbReference>
<accession>A0A1G2SZ47</accession>
<dbReference type="SMART" id="SM00267">
    <property type="entry name" value="GGDEF"/>
    <property type="match status" value="1"/>
</dbReference>
<sequence length="210" mass="23359">MENKTLEERVKELEHQIDELEDNLIHDTLTGLKTRAFFDHEVSVYLEIISQQLQLQANGFLQRKQHFGFRNLSVIFFDIDHFKKVNDTHGHDMGDVVLKKIASVISVSLRTGDTAARWGGEEIIVNLLGASEQDAAAKAEEIRQKVEELEFTEIPGFKITISAGVASSQEGVGLEALVKHADEALYRAKETGRNKVVSYSALATVPEAVA</sequence>
<dbReference type="PROSITE" id="PS50887">
    <property type="entry name" value="GGDEF"/>
    <property type="match status" value="1"/>
</dbReference>
<dbReference type="InterPro" id="IPR043128">
    <property type="entry name" value="Rev_trsase/Diguanyl_cyclase"/>
</dbReference>
<reference evidence="3 4" key="1">
    <citation type="journal article" date="2016" name="Nat. Commun.">
        <title>Thousands of microbial genomes shed light on interconnected biogeochemical processes in an aquifer system.</title>
        <authorList>
            <person name="Anantharaman K."/>
            <person name="Brown C.T."/>
            <person name="Hug L.A."/>
            <person name="Sharon I."/>
            <person name="Castelle C.J."/>
            <person name="Probst A.J."/>
            <person name="Thomas B.C."/>
            <person name="Singh A."/>
            <person name="Wilkins M.J."/>
            <person name="Karaoz U."/>
            <person name="Brodie E.L."/>
            <person name="Williams K.H."/>
            <person name="Hubbard S.S."/>
            <person name="Banfield J.F."/>
        </authorList>
    </citation>
    <scope>NUCLEOTIDE SEQUENCE [LARGE SCALE GENOMIC DNA]</scope>
</reference>
<dbReference type="SUPFAM" id="SSF55073">
    <property type="entry name" value="Nucleotide cyclase"/>
    <property type="match status" value="1"/>
</dbReference>
<organism evidence="3 4">
    <name type="scientific">Candidatus Zambryskibacteria bacterium RIFCSPHIGHO2_01_FULL_46_25</name>
    <dbReference type="NCBI Taxonomy" id="1802738"/>
    <lineage>
        <taxon>Bacteria</taxon>
        <taxon>Candidatus Zambryskiibacteriota</taxon>
    </lineage>
</organism>
<evidence type="ECO:0000313" key="4">
    <source>
        <dbReference type="Proteomes" id="UP000178107"/>
    </source>
</evidence>
<dbReference type="NCBIfam" id="TIGR00254">
    <property type="entry name" value="GGDEF"/>
    <property type="match status" value="1"/>
</dbReference>
<feature type="domain" description="GGDEF" evidence="2">
    <location>
        <begin position="70"/>
        <end position="201"/>
    </location>
</feature>